<evidence type="ECO:0000313" key="3">
    <source>
        <dbReference type="Proteomes" id="UP001383096"/>
    </source>
</evidence>
<dbReference type="Gene3D" id="1.10.10.60">
    <property type="entry name" value="Homeodomain-like"/>
    <property type="match status" value="1"/>
</dbReference>
<dbReference type="InterPro" id="IPR048683">
    <property type="entry name" value="Sf6_terminase"/>
</dbReference>
<feature type="region of interest" description="Disordered" evidence="1">
    <location>
        <begin position="1"/>
        <end position="24"/>
    </location>
</feature>
<proteinExistence type="predicted"/>
<dbReference type="GO" id="GO:0003677">
    <property type="term" value="F:DNA binding"/>
    <property type="evidence" value="ECO:0007669"/>
    <property type="project" value="UniProtKB-KW"/>
</dbReference>
<evidence type="ECO:0000313" key="2">
    <source>
        <dbReference type="EMBL" id="WWX73809.1"/>
    </source>
</evidence>
<reference evidence="2" key="1">
    <citation type="submission" date="2024-03" db="EMBL/GenBank/DDBJ databases">
        <title>Epithelial relay of microbial signals coordinates intestinal macrophage supported barrier repair.</title>
        <authorList>
            <person name="Tsai M.T."/>
        </authorList>
    </citation>
    <scope>NUCLEOTIDE SEQUENCE</scope>
    <source>
        <strain evidence="2">MS 21-1</strain>
    </source>
</reference>
<name>A0AAX4LHB3_ECOLX</name>
<organism evidence="2 3">
    <name type="scientific">Escherichia coli</name>
    <dbReference type="NCBI Taxonomy" id="562"/>
    <lineage>
        <taxon>Bacteria</taxon>
        <taxon>Pseudomonadati</taxon>
        <taxon>Pseudomonadota</taxon>
        <taxon>Gammaproteobacteria</taxon>
        <taxon>Enterobacterales</taxon>
        <taxon>Enterobacteriaceae</taxon>
        <taxon>Escherichia</taxon>
    </lineage>
</organism>
<dbReference type="EMBL" id="CP146670">
    <property type="protein sequence ID" value="WWX73809.1"/>
    <property type="molecule type" value="Genomic_DNA"/>
</dbReference>
<keyword evidence="2" id="KW-0238">DNA-binding</keyword>
<evidence type="ECO:0000256" key="1">
    <source>
        <dbReference type="SAM" id="MobiDB-lite"/>
    </source>
</evidence>
<gene>
    <name evidence="2" type="ORF">V9Z47_12760</name>
</gene>
<accession>A0AAX4LHB3</accession>
<dbReference type="Pfam" id="PF20901">
    <property type="entry name" value="Sf6_terminase"/>
    <property type="match status" value="1"/>
</dbReference>
<dbReference type="Proteomes" id="UP001383096">
    <property type="component" value="Chromosome"/>
</dbReference>
<dbReference type="RefSeq" id="WP_000124595.1">
    <property type="nucleotide sequence ID" value="NZ_CP095538.1"/>
</dbReference>
<sequence length="171" mass="19643">MARTKKAKADDKKPAAKRVGRPHGYTEEKALEICELVADGQSVNKISKMPGMPTRSTILKWFRDVPEFSDMYMRAKEIGFEVLADEILDIADDAKNVDKDQLRRHQLMIETRKWLLAKLQPRKYGERVTQEIVGNKEEAPVQVEVNQTTVLEIIDNLNKEYNTHGDCDDKD</sequence>
<protein>
    <submittedName>
        <fullName evidence="2">DNA-binding protein</fullName>
    </submittedName>
</protein>
<dbReference type="AlphaFoldDB" id="A0AAX4LHB3"/>